<evidence type="ECO:0000256" key="1">
    <source>
        <dbReference type="SAM" id="MobiDB-lite"/>
    </source>
</evidence>
<dbReference type="OrthoDB" id="7485989at2759"/>
<keyword evidence="3" id="KW-1185">Reference proteome</keyword>
<evidence type="ECO:0000313" key="3">
    <source>
        <dbReference type="Proteomes" id="UP000691718"/>
    </source>
</evidence>
<gene>
    <name evidence="2" type="ORF">PAPOLLO_LOCUS2496</name>
</gene>
<reference evidence="2" key="1">
    <citation type="submission" date="2021-04" db="EMBL/GenBank/DDBJ databases">
        <authorList>
            <person name="Tunstrom K."/>
        </authorList>
    </citation>
    <scope>NUCLEOTIDE SEQUENCE</scope>
</reference>
<dbReference type="EMBL" id="CAJQZP010000171">
    <property type="protein sequence ID" value="CAG4942689.1"/>
    <property type="molecule type" value="Genomic_DNA"/>
</dbReference>
<feature type="region of interest" description="Disordered" evidence="1">
    <location>
        <begin position="603"/>
        <end position="622"/>
    </location>
</feature>
<dbReference type="AlphaFoldDB" id="A0A8S3W5T8"/>
<feature type="compositionally biased region" description="Polar residues" evidence="1">
    <location>
        <begin position="524"/>
        <end position="546"/>
    </location>
</feature>
<feature type="region of interest" description="Disordered" evidence="1">
    <location>
        <begin position="515"/>
        <end position="550"/>
    </location>
</feature>
<proteinExistence type="predicted"/>
<accession>A0A8S3W5T8</accession>
<evidence type="ECO:0000313" key="2">
    <source>
        <dbReference type="EMBL" id="CAG4942689.1"/>
    </source>
</evidence>
<feature type="region of interest" description="Disordered" evidence="1">
    <location>
        <begin position="56"/>
        <end position="87"/>
    </location>
</feature>
<name>A0A8S3W5T8_PARAO</name>
<sequence>MNQSCMGHCNPAKMYGDTYQYLSENLMQPVVNEVYNDLKTITPANTIMNNQSVNAMSASQGQTNTQLTQNKDSRNLEITPNSNQSFNLNPRMEGHMNGMGPHLVNMMMSGNKMKANNIQGETGSLTQPMVIDAPQSPHGKVGVMPLPVQTNMYQGGDRQVHTFNQHHDNNQGNLGNQMQGANQNKLSMPNVNSNYRVQPMAPHPKHFGQHTQGIAKFNEMFPGVTQNLGGDLGFDPMAIAVQMNPANQKRAAFDTMHRIMNNNNSGVNSNFNPTQTEQQPVVETGSEVTHMFATNLAPSNVNPNHVYQNNISKPLNDHMVTNKQIIQNEDQSNYSYNEGIKSYPQACETLTSTSGIHQQPGQQQQQLQGLDQQYMQQQQMTNNLIDPNADAPNNLLSKNKEMQNTPTIQMQQLMLNSRPLSESVPMPNTPQKIVKEPVFPASTSQNQPMSHLKQPVSYTYNTLGQPIEMLPAEIYHTKDPGGPQTLSPLDIPSKPKDPKIFSNVKSTVSKTSIMGNRSIGKYPSRSQLQNTHKQYKGSQSLTNHNISGYKEGASYSQDQFKIPQQRTERVAPNPQIVEKIGGDTLLDAESNQNSQRKTEKLPDLIGDVPHSNQIQDNGMPESMSIRKPKARNGLQDMVYTSYPSSAAWSFHGHTRPPLSVGGRVKTRF</sequence>
<comment type="caution">
    <text evidence="2">The sequence shown here is derived from an EMBL/GenBank/DDBJ whole genome shotgun (WGS) entry which is preliminary data.</text>
</comment>
<protein>
    <submittedName>
        <fullName evidence="2">(apollo) hypothetical protein</fullName>
    </submittedName>
</protein>
<organism evidence="2 3">
    <name type="scientific">Parnassius apollo</name>
    <name type="common">Apollo butterfly</name>
    <name type="synonym">Papilio apollo</name>
    <dbReference type="NCBI Taxonomy" id="110799"/>
    <lineage>
        <taxon>Eukaryota</taxon>
        <taxon>Metazoa</taxon>
        <taxon>Ecdysozoa</taxon>
        <taxon>Arthropoda</taxon>
        <taxon>Hexapoda</taxon>
        <taxon>Insecta</taxon>
        <taxon>Pterygota</taxon>
        <taxon>Neoptera</taxon>
        <taxon>Endopterygota</taxon>
        <taxon>Lepidoptera</taxon>
        <taxon>Glossata</taxon>
        <taxon>Ditrysia</taxon>
        <taxon>Papilionoidea</taxon>
        <taxon>Papilionidae</taxon>
        <taxon>Parnassiinae</taxon>
        <taxon>Parnassini</taxon>
        <taxon>Parnassius</taxon>
        <taxon>Parnassius</taxon>
    </lineage>
</organism>
<dbReference type="Proteomes" id="UP000691718">
    <property type="component" value="Unassembled WGS sequence"/>
</dbReference>